<dbReference type="RefSeq" id="WP_218104935.1">
    <property type="nucleotide sequence ID" value="NZ_FMCX01000004.1"/>
</dbReference>
<feature type="transmembrane region" description="Helical" evidence="1">
    <location>
        <begin position="196"/>
        <end position="217"/>
    </location>
</feature>
<sequence length="218" mass="23094">MRRLVDVDGHTPSAVQLALMGLVGVLCGVAFAVLVSAALSPLVGWDAAALTWLGLAWRRLWPLDAAGTERLAMREDPNRAARDALLLAACLASLVAVAVVLTAAHAAPARLTRDAYGGLGVVSVFLSWFVVHTVFATRYARLYYSGVDGGVDFHQEGRPCYADFAYLAFTVGATFQVSDTDVSSPEIRRTVLRQSVVSYLFGAVIIAATVNLLAGLAA</sequence>
<keyword evidence="1" id="KW-0472">Membrane</keyword>
<dbReference type="InterPro" id="IPR009781">
    <property type="entry name" value="DUF1345"/>
</dbReference>
<evidence type="ECO:0000313" key="2">
    <source>
        <dbReference type="EMBL" id="SCF24329.1"/>
    </source>
</evidence>
<feature type="transmembrane region" description="Helical" evidence="1">
    <location>
        <begin position="116"/>
        <end position="135"/>
    </location>
</feature>
<accession>A0A1C4YU86</accession>
<gene>
    <name evidence="2" type="ORF">GA0070564_104393</name>
</gene>
<dbReference type="STRING" id="262898.GA0070564_104393"/>
<feature type="transmembrane region" description="Helical" evidence="1">
    <location>
        <begin position="84"/>
        <end position="104"/>
    </location>
</feature>
<evidence type="ECO:0000313" key="3">
    <source>
        <dbReference type="Proteomes" id="UP000199504"/>
    </source>
</evidence>
<dbReference type="AlphaFoldDB" id="A0A1C4YU86"/>
<organism evidence="2 3">
    <name type="scientific">Micromonospora mirobrigensis</name>
    <dbReference type="NCBI Taxonomy" id="262898"/>
    <lineage>
        <taxon>Bacteria</taxon>
        <taxon>Bacillati</taxon>
        <taxon>Actinomycetota</taxon>
        <taxon>Actinomycetes</taxon>
        <taxon>Micromonosporales</taxon>
        <taxon>Micromonosporaceae</taxon>
        <taxon>Micromonospora</taxon>
    </lineage>
</organism>
<keyword evidence="3" id="KW-1185">Reference proteome</keyword>
<protein>
    <submittedName>
        <fullName evidence="2">Uncharacterized membrane protein</fullName>
    </submittedName>
</protein>
<dbReference type="EMBL" id="FMCX01000004">
    <property type="protein sequence ID" value="SCF24329.1"/>
    <property type="molecule type" value="Genomic_DNA"/>
</dbReference>
<dbReference type="Proteomes" id="UP000199504">
    <property type="component" value="Unassembled WGS sequence"/>
</dbReference>
<keyword evidence="1" id="KW-1133">Transmembrane helix</keyword>
<keyword evidence="1" id="KW-0812">Transmembrane</keyword>
<proteinExistence type="predicted"/>
<feature type="transmembrane region" description="Helical" evidence="1">
    <location>
        <begin position="12"/>
        <end position="36"/>
    </location>
</feature>
<name>A0A1C4YU86_9ACTN</name>
<dbReference type="Pfam" id="PF07077">
    <property type="entry name" value="DUF1345"/>
    <property type="match status" value="1"/>
</dbReference>
<reference evidence="3" key="1">
    <citation type="submission" date="2016-06" db="EMBL/GenBank/DDBJ databases">
        <authorList>
            <person name="Varghese N."/>
            <person name="Submissions Spin"/>
        </authorList>
    </citation>
    <scope>NUCLEOTIDE SEQUENCE [LARGE SCALE GENOMIC DNA]</scope>
    <source>
        <strain evidence="3">DSM 44830</strain>
    </source>
</reference>
<evidence type="ECO:0000256" key="1">
    <source>
        <dbReference type="SAM" id="Phobius"/>
    </source>
</evidence>